<dbReference type="OrthoDB" id="9779023at2"/>
<keyword evidence="4 9" id="KW-0812">Transmembrane</keyword>
<dbReference type="RefSeq" id="WP_147848719.1">
    <property type="nucleotide sequence ID" value="NZ_VDUZ01000023.1"/>
</dbReference>
<evidence type="ECO:0000256" key="7">
    <source>
        <dbReference type="ARBA" id="ARBA00023136"/>
    </source>
</evidence>
<keyword evidence="2" id="KW-0813">Transport</keyword>
<dbReference type="CDD" id="cd06582">
    <property type="entry name" value="TM_PBP1_LivH_like"/>
    <property type="match status" value="1"/>
</dbReference>
<feature type="transmembrane region" description="Helical" evidence="9">
    <location>
        <begin position="185"/>
        <end position="209"/>
    </location>
</feature>
<dbReference type="GO" id="GO:0006865">
    <property type="term" value="P:amino acid transport"/>
    <property type="evidence" value="ECO:0007669"/>
    <property type="project" value="UniProtKB-KW"/>
</dbReference>
<dbReference type="EMBL" id="VDUZ01000023">
    <property type="protein sequence ID" value="TXL73675.1"/>
    <property type="molecule type" value="Genomic_DNA"/>
</dbReference>
<keyword evidence="11" id="KW-1185">Reference proteome</keyword>
<evidence type="ECO:0000256" key="3">
    <source>
        <dbReference type="ARBA" id="ARBA00022475"/>
    </source>
</evidence>
<dbReference type="InterPro" id="IPR052157">
    <property type="entry name" value="BCAA_transport_permease"/>
</dbReference>
<feature type="transmembrane region" description="Helical" evidence="9">
    <location>
        <begin position="60"/>
        <end position="78"/>
    </location>
</feature>
<evidence type="ECO:0000256" key="6">
    <source>
        <dbReference type="ARBA" id="ARBA00022989"/>
    </source>
</evidence>
<dbReference type="AlphaFoldDB" id="A0A5C8PIN8"/>
<proteinExistence type="inferred from homology"/>
<dbReference type="Pfam" id="PF02653">
    <property type="entry name" value="BPD_transp_2"/>
    <property type="match status" value="1"/>
</dbReference>
<evidence type="ECO:0000256" key="1">
    <source>
        <dbReference type="ARBA" id="ARBA00004651"/>
    </source>
</evidence>
<feature type="transmembrane region" description="Helical" evidence="9">
    <location>
        <begin position="90"/>
        <end position="116"/>
    </location>
</feature>
<sequence>MEQLIQQVASGLANGAIYACVALALVMIFVSTDHINFAQGEMAMFSTYISWQLIQWGLDYWIAFFAAVAISFVAGVLIERIVLRPLHTAPVLSIIVVFIGLLAICNSVAGTVWSYLIKEYPTPFPKEVFGFSGLIGAHQLGVVVVTLLVLSLLFVFFRYTPLGLAMRAAAQNPVSARLAGVRVDWMLALGWGLAAAVGAVAGMMVAHIVYLDPNMMAGILLYAFAGALLGGISSPGGAVLGGFMVGVLENLVAYLGNAIEKGFGVYIIGNGEKLTVALIIVITVLTLKPSGLFGRVVVKRV</sequence>
<keyword evidence="5" id="KW-0029">Amino-acid transport</keyword>
<accession>A0A5C8PIN8</accession>
<protein>
    <submittedName>
        <fullName evidence="10">Branched-chain amino acid ABC transporter permease</fullName>
    </submittedName>
</protein>
<evidence type="ECO:0000256" key="8">
    <source>
        <dbReference type="ARBA" id="ARBA00037998"/>
    </source>
</evidence>
<feature type="transmembrane region" description="Helical" evidence="9">
    <location>
        <begin position="12"/>
        <end position="32"/>
    </location>
</feature>
<keyword evidence="7 9" id="KW-0472">Membrane</keyword>
<feature type="transmembrane region" description="Helical" evidence="9">
    <location>
        <begin position="136"/>
        <end position="157"/>
    </location>
</feature>
<comment type="subcellular location">
    <subcellularLocation>
        <location evidence="1">Cell membrane</location>
        <topology evidence="1">Multi-pass membrane protein</topology>
    </subcellularLocation>
</comment>
<feature type="transmembrane region" description="Helical" evidence="9">
    <location>
        <begin position="215"/>
        <end position="232"/>
    </location>
</feature>
<evidence type="ECO:0000256" key="2">
    <source>
        <dbReference type="ARBA" id="ARBA00022448"/>
    </source>
</evidence>
<dbReference type="PANTHER" id="PTHR11795">
    <property type="entry name" value="BRANCHED-CHAIN AMINO ACID TRANSPORT SYSTEM PERMEASE PROTEIN LIVH"/>
    <property type="match status" value="1"/>
</dbReference>
<dbReference type="GO" id="GO:0005886">
    <property type="term" value="C:plasma membrane"/>
    <property type="evidence" value="ECO:0007669"/>
    <property type="project" value="UniProtKB-SubCell"/>
</dbReference>
<evidence type="ECO:0000313" key="10">
    <source>
        <dbReference type="EMBL" id="TXL73675.1"/>
    </source>
</evidence>
<keyword evidence="3" id="KW-1003">Cell membrane</keyword>
<organism evidence="10 11">
    <name type="scientific">Vineibacter terrae</name>
    <dbReference type="NCBI Taxonomy" id="2586908"/>
    <lineage>
        <taxon>Bacteria</taxon>
        <taxon>Pseudomonadati</taxon>
        <taxon>Pseudomonadota</taxon>
        <taxon>Alphaproteobacteria</taxon>
        <taxon>Hyphomicrobiales</taxon>
        <taxon>Vineibacter</taxon>
    </lineage>
</organism>
<evidence type="ECO:0000256" key="9">
    <source>
        <dbReference type="SAM" id="Phobius"/>
    </source>
</evidence>
<name>A0A5C8PIN8_9HYPH</name>
<dbReference type="InterPro" id="IPR001851">
    <property type="entry name" value="ABC_transp_permease"/>
</dbReference>
<dbReference type="Proteomes" id="UP000321638">
    <property type="component" value="Unassembled WGS sequence"/>
</dbReference>
<reference evidence="10 11" key="1">
    <citation type="submission" date="2019-06" db="EMBL/GenBank/DDBJ databases">
        <title>New taxonomy in bacterial strain CC-CFT640, isolated from vineyard.</title>
        <authorList>
            <person name="Lin S.-Y."/>
            <person name="Tsai C.-F."/>
            <person name="Young C.-C."/>
        </authorList>
    </citation>
    <scope>NUCLEOTIDE SEQUENCE [LARGE SCALE GENOMIC DNA]</scope>
    <source>
        <strain evidence="10 11">CC-CFT640</strain>
    </source>
</reference>
<evidence type="ECO:0000256" key="5">
    <source>
        <dbReference type="ARBA" id="ARBA00022970"/>
    </source>
</evidence>
<dbReference type="GO" id="GO:0022857">
    <property type="term" value="F:transmembrane transporter activity"/>
    <property type="evidence" value="ECO:0007669"/>
    <property type="project" value="InterPro"/>
</dbReference>
<evidence type="ECO:0000313" key="11">
    <source>
        <dbReference type="Proteomes" id="UP000321638"/>
    </source>
</evidence>
<dbReference type="PANTHER" id="PTHR11795:SF451">
    <property type="entry name" value="ABC TRANSPORTER PERMEASE PROTEIN"/>
    <property type="match status" value="1"/>
</dbReference>
<keyword evidence="6 9" id="KW-1133">Transmembrane helix</keyword>
<gene>
    <name evidence="10" type="ORF">FHP25_19890</name>
</gene>
<comment type="similarity">
    <text evidence="8">Belongs to the binding-protein-dependent transport system permease family. LivHM subfamily.</text>
</comment>
<comment type="caution">
    <text evidence="10">The sequence shown here is derived from an EMBL/GenBank/DDBJ whole genome shotgun (WGS) entry which is preliminary data.</text>
</comment>
<evidence type="ECO:0000256" key="4">
    <source>
        <dbReference type="ARBA" id="ARBA00022692"/>
    </source>
</evidence>